<dbReference type="InterPro" id="IPR036514">
    <property type="entry name" value="SGNH_hydro_sf"/>
</dbReference>
<sequence>MSDIAANIVIGMPSQLFTLARSFKAAANGNIYIGLIDEDPTIASNQIQVYLENEDGTHVPVPQPIKINAGGYPVYNGQIAKFVTVKGHSMKVTDACGVQQFYFPNVLKYDPDQLRSLLAQENSGAVVDDSNVVVKQPFAGAYPTSVHGKMKQIVSLTDFYPDKNGGDGVTDRLAQVNAAIASFGYSGNGEVYVEDGLHVVSTMPTNPYGVEFTGPGMIGIPDDFGGHHRINSYADKNKICIGKEYLYAYYKATRTDPATPGGLLKCVLAGDSTMHGGNGEPIEYRPDVYISRLFQFSGVPNIGVINRAVPSTSFVDMNILSDLGASTRLLIIKYGINDAYGLKDIRHKAFADAMDAKLTEVRNHAWGSFDYLSIILVGPNATNDPEYYRDEEWYETIRGIYVSAARKHKCVYFDTYGLLPDSRMAAGRDMDQPWPDTKPGVAIHPLTERNIWIYSELFKECFGQTMLMRFALNSWNNLPLHVSSITNATPPRDLAFDGYETWHQANVVNGFPFSGICITRRQADGLVIQSVYDQASSRVARRSSPIGAIVWGKWTGVPTALALGSSWVNYGAPYNAPMTTLTTDGYALLSGTIKSGTTTTGTLICLLPNAPAGQSRHHVVTGTGTSTATLEVRDNGDGTGSLVIIAGADNALLSLEGLTYRAK</sequence>
<reference evidence="2 3" key="1">
    <citation type="submission" date="2018-10" db="EMBL/GenBank/DDBJ databases">
        <title>Transmission dynamics of multidrug resistant bacteria on intensive care unit surfaces.</title>
        <authorList>
            <person name="D'Souza A.W."/>
            <person name="Potter R.F."/>
            <person name="Wallace M."/>
            <person name="Shupe A."/>
            <person name="Patel S."/>
            <person name="Sun S."/>
            <person name="Gul D."/>
            <person name="Kwon J.H."/>
            <person name="Andleeb S."/>
            <person name="Burnham C.-A.D."/>
            <person name="Dantas G."/>
        </authorList>
    </citation>
    <scope>NUCLEOTIDE SEQUENCE [LARGE SCALE GENOMIC DNA]</scope>
    <source>
        <strain evidence="2 3">AS_373</strain>
    </source>
</reference>
<evidence type="ECO:0000313" key="2">
    <source>
        <dbReference type="EMBL" id="RSE22983.1"/>
    </source>
</evidence>
<accession>A0A3R9G5E0</accession>
<dbReference type="Gene3D" id="2.160.20.10">
    <property type="entry name" value="Single-stranded right-handed beta-helix, Pectin lyase-like"/>
    <property type="match status" value="1"/>
</dbReference>
<proteinExistence type="predicted"/>
<dbReference type="Proteomes" id="UP000275331">
    <property type="component" value="Unassembled WGS sequence"/>
</dbReference>
<dbReference type="InterPro" id="IPR012334">
    <property type="entry name" value="Pectin_lyas_fold"/>
</dbReference>
<dbReference type="AlphaFoldDB" id="A0A3R9G5E0"/>
<evidence type="ECO:0000259" key="1">
    <source>
        <dbReference type="Pfam" id="PF09008"/>
    </source>
</evidence>
<dbReference type="InterPro" id="IPR009093">
    <property type="entry name" value="P22_tailspike_N"/>
</dbReference>
<dbReference type="OrthoDB" id="6481209at2"/>
<dbReference type="Pfam" id="PF09008">
    <property type="entry name" value="Head_binding"/>
    <property type="match status" value="1"/>
</dbReference>
<dbReference type="GO" id="GO:0016788">
    <property type="term" value="F:hydrolase activity, acting on ester bonds"/>
    <property type="evidence" value="ECO:0007669"/>
    <property type="project" value="UniProtKB-ARBA"/>
</dbReference>
<dbReference type="CDD" id="cd00229">
    <property type="entry name" value="SGNH_hydrolase"/>
    <property type="match status" value="1"/>
</dbReference>
<feature type="domain" description="Bacteriophage P22 tailspike N-terminal" evidence="1">
    <location>
        <begin position="1"/>
        <end position="113"/>
    </location>
</feature>
<dbReference type="InterPro" id="IPR036730">
    <property type="entry name" value="P22_tailspike_N_sf"/>
</dbReference>
<dbReference type="RefSeq" id="WP_125294890.1">
    <property type="nucleotide sequence ID" value="NZ_RHWZ01000013.1"/>
</dbReference>
<dbReference type="Gene3D" id="3.40.50.1110">
    <property type="entry name" value="SGNH hydrolase"/>
    <property type="match status" value="1"/>
</dbReference>
<dbReference type="SUPFAM" id="SSF52266">
    <property type="entry name" value="SGNH hydrolase"/>
    <property type="match status" value="1"/>
</dbReference>
<dbReference type="Gene3D" id="2.170.14.10">
    <property type="entry name" value="Phage P22 tailspike-like, N-terminal domain"/>
    <property type="match status" value="1"/>
</dbReference>
<organism evidence="2 3">
    <name type="scientific">Atlantibacter subterraneus</name>
    <dbReference type="NCBI Taxonomy" id="255519"/>
    <lineage>
        <taxon>Bacteria</taxon>
        <taxon>Pseudomonadati</taxon>
        <taxon>Pseudomonadota</taxon>
        <taxon>Gammaproteobacteria</taxon>
        <taxon>Enterobacterales</taxon>
        <taxon>Enterobacteriaceae</taxon>
        <taxon>Atlantibacter</taxon>
    </lineage>
</organism>
<gene>
    <name evidence="2" type="ORF">EGT71_19590</name>
</gene>
<comment type="caution">
    <text evidence="2">The sequence shown here is derived from an EMBL/GenBank/DDBJ whole genome shotgun (WGS) entry which is preliminary data.</text>
</comment>
<dbReference type="EMBL" id="RHXB01000015">
    <property type="protein sequence ID" value="RSE22983.1"/>
    <property type="molecule type" value="Genomic_DNA"/>
</dbReference>
<dbReference type="SUPFAM" id="SSF51327">
    <property type="entry name" value="Head-binding domain of phage P22 tailspike protein"/>
    <property type="match status" value="1"/>
</dbReference>
<name>A0A3R9G5E0_9ENTR</name>
<protein>
    <recommendedName>
        <fullName evidence="1">Bacteriophage P22 tailspike N-terminal domain-containing protein</fullName>
    </recommendedName>
</protein>
<evidence type="ECO:0000313" key="3">
    <source>
        <dbReference type="Proteomes" id="UP000275331"/>
    </source>
</evidence>